<dbReference type="InterPro" id="IPR029030">
    <property type="entry name" value="Caspase-like_dom_sf"/>
</dbReference>
<accession>A0A5C6AA98</accession>
<proteinExistence type="predicted"/>
<dbReference type="GO" id="GO:0004197">
    <property type="term" value="F:cysteine-type endopeptidase activity"/>
    <property type="evidence" value="ECO:0007669"/>
    <property type="project" value="InterPro"/>
</dbReference>
<dbReference type="Pfam" id="PF00656">
    <property type="entry name" value="Peptidase_C14"/>
    <property type="match status" value="1"/>
</dbReference>
<sequence>MNTLYLSRQSTHVWRANAAGFWIAFWTCVLALASPSASAESMHALVIGNASYPNGALANPANDARLMGSTLESLGFQVTTLIDQTQQQMDQEIAGFCHRVPKNGLALFFFAGHGLQINGENYLVPIDAKLHDETAVKYKTVSQNYVVDSLYSSASNMNVVVLDCCRDNPFQRAWNRSSANRGLAPAQVIPEGTLIAYATSPGDTALDGSGANSPYTTELAKAFSQRPSTGLLLRDVFFTASAAVRKATGQRPWLNLDASLDAFYLRPPEVDVDRVELNQVAMKIESGSLQSANTSDLEIPAPVLGDLPNPTSEATSPDTLLLDSSLMRQADTFLNEGDYDLAIEAYTVLINDSSLSKEQQLKVRRNRGVAYLTRRQDRDIERAILDYQACGEEGVHMSILMDSVSLKVGNESKATARKNQIALVTLSQGDWLWIESIHDNNSIQGWVSKDAFRKPSSETASSPIASAQTVQSAAQPASGVSRPTSSVVSNSGSFSPSQSTSSSLTQPSSSQPTSSVPSNGFASSQSQFSQQPQRFSQQPAPVQSQFRSATPQTSNQFSSNNGFQQSNQSNQRNQFSNSGNSRSNVPSGASPFTQKFMQKNNRPPSIWQTPQWESPAQIKRLRAQGLVR</sequence>
<evidence type="ECO:0000256" key="1">
    <source>
        <dbReference type="SAM" id="MobiDB-lite"/>
    </source>
</evidence>
<dbReference type="GO" id="GO:0006508">
    <property type="term" value="P:proteolysis"/>
    <property type="evidence" value="ECO:0007669"/>
    <property type="project" value="InterPro"/>
</dbReference>
<protein>
    <submittedName>
        <fullName evidence="3">Caspase domain protein</fullName>
    </submittedName>
</protein>
<feature type="compositionally biased region" description="Polar residues" evidence="1">
    <location>
        <begin position="457"/>
        <end position="475"/>
    </location>
</feature>
<feature type="region of interest" description="Disordered" evidence="1">
    <location>
        <begin position="454"/>
        <end position="628"/>
    </location>
</feature>
<dbReference type="AlphaFoldDB" id="A0A5C6AA98"/>
<evidence type="ECO:0000259" key="2">
    <source>
        <dbReference type="PROSITE" id="PS50208"/>
    </source>
</evidence>
<dbReference type="OrthoDB" id="9812126at2"/>
<feature type="compositionally biased region" description="Polar residues" evidence="1">
    <location>
        <begin position="585"/>
        <end position="614"/>
    </location>
</feature>
<dbReference type="EMBL" id="SJPM01000005">
    <property type="protein sequence ID" value="TWT96366.1"/>
    <property type="molecule type" value="Genomic_DNA"/>
</dbReference>
<dbReference type="RefSeq" id="WP_146578294.1">
    <property type="nucleotide sequence ID" value="NZ_SJPM01000005.1"/>
</dbReference>
<dbReference type="InterPro" id="IPR052039">
    <property type="entry name" value="Caspase-related_regulators"/>
</dbReference>
<feature type="compositionally biased region" description="Low complexity" evidence="1">
    <location>
        <begin position="554"/>
        <end position="584"/>
    </location>
</feature>
<dbReference type="PROSITE" id="PS50208">
    <property type="entry name" value="CASPASE_P20"/>
    <property type="match status" value="1"/>
</dbReference>
<dbReference type="SUPFAM" id="SSF52129">
    <property type="entry name" value="Caspase-like"/>
    <property type="match status" value="1"/>
</dbReference>
<evidence type="ECO:0000313" key="3">
    <source>
        <dbReference type="EMBL" id="TWT96366.1"/>
    </source>
</evidence>
<evidence type="ECO:0000313" key="4">
    <source>
        <dbReference type="Proteomes" id="UP000316213"/>
    </source>
</evidence>
<comment type="caution">
    <text evidence="3">The sequence shown here is derived from an EMBL/GenBank/DDBJ whole genome shotgun (WGS) entry which is preliminary data.</text>
</comment>
<dbReference type="PANTHER" id="PTHR22576">
    <property type="entry name" value="MUCOSA ASSOCIATED LYMPHOID TISSUE LYMPHOMA TRANSLOCATION PROTEIN 1/PARACASPASE"/>
    <property type="match status" value="1"/>
</dbReference>
<dbReference type="Proteomes" id="UP000316213">
    <property type="component" value="Unassembled WGS sequence"/>
</dbReference>
<dbReference type="InterPro" id="IPR001309">
    <property type="entry name" value="Pept_C14_p20"/>
</dbReference>
<dbReference type="InterPro" id="IPR011600">
    <property type="entry name" value="Pept_C14_caspase"/>
</dbReference>
<gene>
    <name evidence="3" type="ORF">Pla100_28440</name>
</gene>
<dbReference type="PANTHER" id="PTHR22576:SF37">
    <property type="entry name" value="MUCOSA-ASSOCIATED LYMPHOID TISSUE LYMPHOMA TRANSLOCATION PROTEIN 1"/>
    <property type="match status" value="1"/>
</dbReference>
<keyword evidence="4" id="KW-1185">Reference proteome</keyword>
<reference evidence="3 4" key="1">
    <citation type="submission" date="2019-02" db="EMBL/GenBank/DDBJ databases">
        <title>Deep-cultivation of Planctomycetes and their phenomic and genomic characterization uncovers novel biology.</title>
        <authorList>
            <person name="Wiegand S."/>
            <person name="Jogler M."/>
            <person name="Boedeker C."/>
            <person name="Pinto D."/>
            <person name="Vollmers J."/>
            <person name="Rivas-Marin E."/>
            <person name="Kohn T."/>
            <person name="Peeters S.H."/>
            <person name="Heuer A."/>
            <person name="Rast P."/>
            <person name="Oberbeckmann S."/>
            <person name="Bunk B."/>
            <person name="Jeske O."/>
            <person name="Meyerdierks A."/>
            <person name="Storesund J.E."/>
            <person name="Kallscheuer N."/>
            <person name="Luecker S."/>
            <person name="Lage O.M."/>
            <person name="Pohl T."/>
            <person name="Merkel B.J."/>
            <person name="Hornburger P."/>
            <person name="Mueller R.-W."/>
            <person name="Bruemmer F."/>
            <person name="Labrenz M."/>
            <person name="Spormann A.M."/>
            <person name="Op Den Camp H."/>
            <person name="Overmann J."/>
            <person name="Amann R."/>
            <person name="Jetten M.S.M."/>
            <person name="Mascher T."/>
            <person name="Medema M.H."/>
            <person name="Devos D.P."/>
            <person name="Kaster A.-K."/>
            <person name="Ovreas L."/>
            <person name="Rohde M."/>
            <person name="Galperin M.Y."/>
            <person name="Jogler C."/>
        </authorList>
    </citation>
    <scope>NUCLEOTIDE SEQUENCE [LARGE SCALE GENOMIC DNA]</scope>
    <source>
        <strain evidence="3 4">Pla100</strain>
    </source>
</reference>
<dbReference type="Gene3D" id="3.40.50.1460">
    <property type="match status" value="1"/>
</dbReference>
<feature type="compositionally biased region" description="Polar residues" evidence="1">
    <location>
        <begin position="542"/>
        <end position="553"/>
    </location>
</feature>
<name>A0A5C6AA98_9BACT</name>
<feature type="domain" description="Caspase family p20" evidence="2">
    <location>
        <begin position="63"/>
        <end position="169"/>
    </location>
</feature>
<organism evidence="3 4">
    <name type="scientific">Neorhodopirellula pilleata</name>
    <dbReference type="NCBI Taxonomy" id="2714738"/>
    <lineage>
        <taxon>Bacteria</taxon>
        <taxon>Pseudomonadati</taxon>
        <taxon>Planctomycetota</taxon>
        <taxon>Planctomycetia</taxon>
        <taxon>Pirellulales</taxon>
        <taxon>Pirellulaceae</taxon>
        <taxon>Neorhodopirellula</taxon>
    </lineage>
</organism>
<feature type="compositionally biased region" description="Low complexity" evidence="1">
    <location>
        <begin position="480"/>
        <end position="541"/>
    </location>
</feature>